<protein>
    <submittedName>
        <fullName evidence="2">Uncharacterized protein</fullName>
    </submittedName>
</protein>
<evidence type="ECO:0000256" key="1">
    <source>
        <dbReference type="SAM" id="Phobius"/>
    </source>
</evidence>
<proteinExistence type="predicted"/>
<accession>D1AVE9</accession>
<keyword evidence="1" id="KW-0472">Membrane</keyword>
<sequence>MNNIVKPRKIFETVMLWLLSFCLLIKLLLMAKVGDIFYKLKGQITNQTDFVTLVKKLSVMTEDLKALEVFATIYRTFLLFLLITFACFVIFRIINKQFGKLLKESTIMIWVVITASVYYVYITKDFFYALRSITEKQYEQGLPYALYLMGRIQYILDVKYIIHTLTIIIFVSTVLAIILNVRTLVGKEDKAIWKKLNIATFVSCMLLISGLISWNIYIEYDNKIFKPFEYMVKNYTHKNDKIYLFGSVNMRKVNEKNIDPNFRSLYLNGVNYEVERGNEELKKGETRNIKVSFNAEIKEFLNLKTGEIEDKITIKTVPEIVKSIDEINVKSLFKYLSKYDERYSRYSIKDEMTGIYQGKAIDGNAEYYLIQKIKYDELSFSDISKFEENDEIYKLIYLGVLYRDGKEIVGLEGLNLKEGIKLIKDVEKLMENLKESKIEKVN</sequence>
<dbReference type="STRING" id="519441.Smon_1256"/>
<dbReference type="EMBL" id="CP001779">
    <property type="protein sequence ID" value="ACZ01709.1"/>
    <property type="molecule type" value="Genomic_DNA"/>
</dbReference>
<dbReference type="GeneID" id="29674129"/>
<reference evidence="2 3" key="1">
    <citation type="journal article" date="2009" name="Stand. Genomic Sci.">
        <title>Complete genome sequence of Streptobacillus moniliformis type strain (9901T).</title>
        <authorList>
            <person name="Nolan M."/>
            <person name="Gronow S."/>
            <person name="Lapidus A."/>
            <person name="Ivanova N."/>
            <person name="Copeland A."/>
            <person name="Lucas S."/>
            <person name="Del Rio T.G."/>
            <person name="Chen F."/>
            <person name="Tice H."/>
            <person name="Pitluck S."/>
            <person name="Cheng J.F."/>
            <person name="Sims D."/>
            <person name="Meincke L."/>
            <person name="Bruce D."/>
            <person name="Goodwin L."/>
            <person name="Brettin T."/>
            <person name="Han C."/>
            <person name="Detter J.C."/>
            <person name="Ovchinikova G."/>
            <person name="Pati A."/>
            <person name="Mavromatis K."/>
            <person name="Mikhailova N."/>
            <person name="Chen A."/>
            <person name="Palaniappan K."/>
            <person name="Land M."/>
            <person name="Hauser L."/>
            <person name="Chang Y.J."/>
            <person name="Jeffries C.D."/>
            <person name="Rohde M."/>
            <person name="Sproer C."/>
            <person name="Goker M."/>
            <person name="Bristow J."/>
            <person name="Eisen J.A."/>
            <person name="Markowitz V."/>
            <person name="Hugenholtz P."/>
            <person name="Kyrpides N.C."/>
            <person name="Klenk H.P."/>
            <person name="Chain P."/>
        </authorList>
    </citation>
    <scope>NUCLEOTIDE SEQUENCE [LARGE SCALE GENOMIC DNA]</scope>
    <source>
        <strain evidence="3">ATCC 14647 / DSM 12112 / NCTC 10651 / 9901</strain>
    </source>
</reference>
<feature type="transmembrane region" description="Helical" evidence="1">
    <location>
        <begin position="160"/>
        <end position="184"/>
    </location>
</feature>
<dbReference type="HOGENOM" id="CLU_619504_0_0_0"/>
<keyword evidence="1" id="KW-0812">Transmembrane</keyword>
<feature type="transmembrane region" description="Helical" evidence="1">
    <location>
        <begin position="73"/>
        <end position="94"/>
    </location>
</feature>
<name>D1AVE9_STRM9</name>
<evidence type="ECO:0000313" key="3">
    <source>
        <dbReference type="Proteomes" id="UP000002072"/>
    </source>
</evidence>
<feature type="transmembrane region" description="Helical" evidence="1">
    <location>
        <begin position="12"/>
        <end position="31"/>
    </location>
</feature>
<gene>
    <name evidence="2" type="ordered locus">Smon_1256</name>
</gene>
<dbReference type="RefSeq" id="WP_012859255.1">
    <property type="nucleotide sequence ID" value="NC_013515.1"/>
</dbReference>
<dbReference type="AlphaFoldDB" id="D1AVE9"/>
<feature type="transmembrane region" description="Helical" evidence="1">
    <location>
        <begin position="196"/>
        <end position="217"/>
    </location>
</feature>
<dbReference type="Proteomes" id="UP000002072">
    <property type="component" value="Chromosome"/>
</dbReference>
<evidence type="ECO:0000313" key="2">
    <source>
        <dbReference type="EMBL" id="ACZ01709.1"/>
    </source>
</evidence>
<feature type="transmembrane region" description="Helical" evidence="1">
    <location>
        <begin position="106"/>
        <end position="122"/>
    </location>
</feature>
<dbReference type="KEGG" id="smf:Smon_1256"/>
<organism evidence="2 3">
    <name type="scientific">Streptobacillus moniliformis (strain ATCC 14647 / DSM 12112 / NCTC 10651 / 9901)</name>
    <dbReference type="NCBI Taxonomy" id="519441"/>
    <lineage>
        <taxon>Bacteria</taxon>
        <taxon>Fusobacteriati</taxon>
        <taxon>Fusobacteriota</taxon>
        <taxon>Fusobacteriia</taxon>
        <taxon>Fusobacteriales</taxon>
        <taxon>Leptotrichiaceae</taxon>
        <taxon>Streptobacillus</taxon>
    </lineage>
</organism>
<dbReference type="OrthoDB" id="94888at2"/>
<keyword evidence="3" id="KW-1185">Reference proteome</keyword>
<keyword evidence="1" id="KW-1133">Transmembrane helix</keyword>